<accession>A0A1X2HRM6</accession>
<name>A0A1X2HRM6_SYNRA</name>
<dbReference type="Proteomes" id="UP000242180">
    <property type="component" value="Unassembled WGS sequence"/>
</dbReference>
<comment type="caution">
    <text evidence="1">The sequence shown here is derived from an EMBL/GenBank/DDBJ whole genome shotgun (WGS) entry which is preliminary data.</text>
</comment>
<dbReference type="AlphaFoldDB" id="A0A1X2HRM6"/>
<evidence type="ECO:0000313" key="1">
    <source>
        <dbReference type="EMBL" id="ORZ02232.1"/>
    </source>
</evidence>
<reference evidence="1 2" key="1">
    <citation type="submission" date="2016-07" db="EMBL/GenBank/DDBJ databases">
        <title>Pervasive Adenine N6-methylation of Active Genes in Fungi.</title>
        <authorList>
            <consortium name="DOE Joint Genome Institute"/>
            <person name="Mondo S.J."/>
            <person name="Dannebaum R.O."/>
            <person name="Kuo R.C."/>
            <person name="Labutti K."/>
            <person name="Haridas S."/>
            <person name="Kuo A."/>
            <person name="Salamov A."/>
            <person name="Ahrendt S.R."/>
            <person name="Lipzen A."/>
            <person name="Sullivan W."/>
            <person name="Andreopoulos W.B."/>
            <person name="Clum A."/>
            <person name="Lindquist E."/>
            <person name="Daum C."/>
            <person name="Ramamoorthy G.K."/>
            <person name="Gryganskyi A."/>
            <person name="Culley D."/>
            <person name="Magnuson J.K."/>
            <person name="James T.Y."/>
            <person name="O'Malley M.A."/>
            <person name="Stajich J.E."/>
            <person name="Spatafora J.W."/>
            <person name="Visel A."/>
            <person name="Grigoriev I.V."/>
        </authorList>
    </citation>
    <scope>NUCLEOTIDE SEQUENCE [LARGE SCALE GENOMIC DNA]</scope>
    <source>
        <strain evidence="1 2">NRRL 2496</strain>
    </source>
</reference>
<evidence type="ECO:0000313" key="2">
    <source>
        <dbReference type="Proteomes" id="UP000242180"/>
    </source>
</evidence>
<gene>
    <name evidence="1" type="ORF">BCR43DRAFT_481219</name>
</gene>
<keyword evidence="2" id="KW-1185">Reference proteome</keyword>
<dbReference type="EMBL" id="MCGN01000001">
    <property type="protein sequence ID" value="ORZ02232.1"/>
    <property type="molecule type" value="Genomic_DNA"/>
</dbReference>
<organism evidence="1 2">
    <name type="scientific">Syncephalastrum racemosum</name>
    <name type="common">Filamentous fungus</name>
    <dbReference type="NCBI Taxonomy" id="13706"/>
    <lineage>
        <taxon>Eukaryota</taxon>
        <taxon>Fungi</taxon>
        <taxon>Fungi incertae sedis</taxon>
        <taxon>Mucoromycota</taxon>
        <taxon>Mucoromycotina</taxon>
        <taxon>Mucoromycetes</taxon>
        <taxon>Mucorales</taxon>
        <taxon>Syncephalastraceae</taxon>
        <taxon>Syncephalastrum</taxon>
    </lineage>
</organism>
<proteinExistence type="predicted"/>
<dbReference type="InParanoid" id="A0A1X2HRM6"/>
<protein>
    <submittedName>
        <fullName evidence="1">Uncharacterized protein</fullName>
    </submittedName>
</protein>
<sequence>MSEFERERLPSLAKEVVRRCRANPWKPSADTDSIESRIREKEFKRALLKKLILHLVQVEAAFGFLGHIL</sequence>